<feature type="signal peptide" evidence="1">
    <location>
        <begin position="1"/>
        <end position="22"/>
    </location>
</feature>
<name>A0A3N7GCX7_POPTR</name>
<organism evidence="2 3">
    <name type="scientific">Populus trichocarpa</name>
    <name type="common">Western balsam poplar</name>
    <name type="synonym">Populus balsamifera subsp. trichocarpa</name>
    <dbReference type="NCBI Taxonomy" id="3694"/>
    <lineage>
        <taxon>Eukaryota</taxon>
        <taxon>Viridiplantae</taxon>
        <taxon>Streptophyta</taxon>
        <taxon>Embryophyta</taxon>
        <taxon>Tracheophyta</taxon>
        <taxon>Spermatophyta</taxon>
        <taxon>Magnoliopsida</taxon>
        <taxon>eudicotyledons</taxon>
        <taxon>Gunneridae</taxon>
        <taxon>Pentapetalae</taxon>
        <taxon>rosids</taxon>
        <taxon>fabids</taxon>
        <taxon>Malpighiales</taxon>
        <taxon>Salicaceae</taxon>
        <taxon>Saliceae</taxon>
        <taxon>Populus</taxon>
    </lineage>
</organism>
<keyword evidence="1" id="KW-0732">Signal</keyword>
<dbReference type="AlphaFoldDB" id="A0A3N7GCX7"/>
<reference evidence="2" key="2">
    <citation type="submission" date="2017-07" db="EMBL/GenBank/DDBJ databases">
        <title>WGS assembly of Populus trichocarpa.</title>
        <authorList>
            <person name="Tuskan G."/>
            <person name="Difazio S."/>
            <person name="Jansson S."/>
            <person name="Bohlmann J."/>
            <person name="Grigoriev I."/>
            <person name="Hellsten U."/>
            <person name="Putnam N."/>
            <person name="Ralph S."/>
            <person name="Rombauts S."/>
            <person name="Salamov A."/>
            <person name="Schein J."/>
            <person name="Sterck L."/>
            <person name="Aerts A."/>
            <person name="Bhalerao R."/>
            <person name="Bhalerao R."/>
            <person name="Blaudez D."/>
            <person name="Boerjan W."/>
            <person name="Brun A."/>
            <person name="Brunner A."/>
            <person name="Busov V."/>
            <person name="Campbell M."/>
            <person name="Carlson J."/>
            <person name="Chalot M."/>
            <person name="Chapman J."/>
            <person name="Chen G."/>
            <person name="Cooper D."/>
            <person name="Coutinho P."/>
            <person name="Couturier J."/>
            <person name="Covert S."/>
            <person name="Cronk Q."/>
            <person name="Cunningham R."/>
            <person name="Davis J."/>
            <person name="Degroeve S."/>
            <person name="Dejardin A."/>
            <person name="Depamphilis C."/>
            <person name="Detter J."/>
            <person name="Dirks B."/>
            <person name="Dubchak I."/>
            <person name="Duplessis S."/>
            <person name="Ehlting J."/>
            <person name="Ellis B."/>
            <person name="Gendler K."/>
            <person name="Goodstein D."/>
            <person name="Gribskov M."/>
            <person name="Grimwood J."/>
            <person name="Groover A."/>
            <person name="Gunter L."/>
            <person name="Hamberger B."/>
            <person name="Heinze B."/>
            <person name="Helariutta Y."/>
            <person name="Henrissat B."/>
            <person name="Holligan D."/>
            <person name="Holt R."/>
            <person name="Huang W."/>
            <person name="Islam-Faridi N."/>
            <person name="Jones S."/>
            <person name="Jones-Rhoades M."/>
            <person name="Jorgensen R."/>
            <person name="Joshi C."/>
            <person name="Kangasjarvi J."/>
            <person name="Karlsson J."/>
            <person name="Kelleher C."/>
            <person name="Kirkpatrick R."/>
            <person name="Kirst M."/>
            <person name="Kohler A."/>
            <person name="Kalluri U."/>
            <person name="Larimer F."/>
            <person name="Leebens-Mack J."/>
            <person name="Leple J."/>
            <person name="Locascio P."/>
            <person name="Lou Y."/>
            <person name="Lucas S."/>
            <person name="Martin F."/>
            <person name="Montanini B."/>
            <person name="Napoli C."/>
            <person name="Nelson D."/>
            <person name="Nelson C."/>
            <person name="Nieminen K."/>
            <person name="Nilsson O."/>
            <person name="Pereda V."/>
            <person name="Peter G."/>
            <person name="Philippe R."/>
            <person name="Pilate G."/>
            <person name="Poliakov A."/>
            <person name="Razumovskaya J."/>
            <person name="Richardson P."/>
            <person name="Rinaldi C."/>
            <person name="Ritland K."/>
            <person name="Rouze P."/>
            <person name="Ryaboy D."/>
            <person name="Schmutz J."/>
            <person name="Schrader J."/>
            <person name="Segerman B."/>
            <person name="Shin H."/>
            <person name="Siddiqui A."/>
            <person name="Sterky F."/>
            <person name="Terry A."/>
            <person name="Tsai C."/>
            <person name="Uberbacher E."/>
            <person name="Unneberg P."/>
            <person name="Vahala J."/>
            <person name="Wall K."/>
            <person name="Wessler S."/>
            <person name="Yang G."/>
            <person name="Yin T."/>
            <person name="Douglas C."/>
            <person name="Marra M."/>
            <person name="Sandberg G."/>
            <person name="Van De Peer Y."/>
            <person name="Rokhsar D."/>
        </authorList>
    </citation>
    <scope>NUCLEOTIDE SEQUENCE</scope>
    <source>
        <strain evidence="2">Nisqually-1</strain>
    </source>
</reference>
<evidence type="ECO:0000313" key="3">
    <source>
        <dbReference type="Proteomes" id="UP000006729"/>
    </source>
</evidence>
<dbReference type="InParanoid" id="A0A3N7GCX7"/>
<sequence length="127" mass="14133">MGKRRRCKAGGVCRWRPVCGLGDRLLLLCFGWQIGSVREELLGWLLPLGGCSAAEEGLLLGWLLPLGGCSAAEEGLLLAGEGRRRCWNRLEKEETEGRGDRSLFFLEEMERRPLVFSLRRKGDGGTD</sequence>
<evidence type="ECO:0000256" key="1">
    <source>
        <dbReference type="SAM" id="SignalP"/>
    </source>
</evidence>
<dbReference type="Proteomes" id="UP000006729">
    <property type="component" value="Chromosome 19"/>
</dbReference>
<reference evidence="2 3" key="1">
    <citation type="journal article" date="2006" name="Science">
        <title>The genome of black cottonwood, Populus trichocarpa (Torr. &amp; Gray).</title>
        <authorList>
            <person name="Tuskan G.A."/>
            <person name="Difazio S."/>
            <person name="Jansson S."/>
            <person name="Bohlmann J."/>
            <person name="Grigoriev I."/>
            <person name="Hellsten U."/>
            <person name="Putnam N."/>
            <person name="Ralph S."/>
            <person name="Rombauts S."/>
            <person name="Salamov A."/>
            <person name="Schein J."/>
            <person name="Sterck L."/>
            <person name="Aerts A."/>
            <person name="Bhalerao R.R."/>
            <person name="Bhalerao R.P."/>
            <person name="Blaudez D."/>
            <person name="Boerjan W."/>
            <person name="Brun A."/>
            <person name="Brunner A."/>
            <person name="Busov V."/>
            <person name="Campbell M."/>
            <person name="Carlson J."/>
            <person name="Chalot M."/>
            <person name="Chapman J."/>
            <person name="Chen G.L."/>
            <person name="Cooper D."/>
            <person name="Coutinho P.M."/>
            <person name="Couturier J."/>
            <person name="Covert S."/>
            <person name="Cronk Q."/>
            <person name="Cunningham R."/>
            <person name="Davis J."/>
            <person name="Degroeve S."/>
            <person name="Dejardin A."/>
            <person name="Depamphilis C."/>
            <person name="Detter J."/>
            <person name="Dirks B."/>
            <person name="Dubchak I."/>
            <person name="Duplessis S."/>
            <person name="Ehlting J."/>
            <person name="Ellis B."/>
            <person name="Gendler K."/>
            <person name="Goodstein D."/>
            <person name="Gribskov M."/>
            <person name="Grimwood J."/>
            <person name="Groover A."/>
            <person name="Gunter L."/>
            <person name="Hamberger B."/>
            <person name="Heinze B."/>
            <person name="Helariutta Y."/>
            <person name="Henrissat B."/>
            <person name="Holligan D."/>
            <person name="Holt R."/>
            <person name="Huang W."/>
            <person name="Islam-Faridi N."/>
            <person name="Jones S."/>
            <person name="Jones-Rhoades M."/>
            <person name="Jorgensen R."/>
            <person name="Joshi C."/>
            <person name="Kangasjarvi J."/>
            <person name="Karlsson J."/>
            <person name="Kelleher C."/>
            <person name="Kirkpatrick R."/>
            <person name="Kirst M."/>
            <person name="Kohler A."/>
            <person name="Kalluri U."/>
            <person name="Larimer F."/>
            <person name="Leebens-Mack J."/>
            <person name="Leple J.C."/>
            <person name="Locascio P."/>
            <person name="Lou Y."/>
            <person name="Lucas S."/>
            <person name="Martin F."/>
            <person name="Montanini B."/>
            <person name="Napoli C."/>
            <person name="Nelson D.R."/>
            <person name="Nelson C."/>
            <person name="Nieminen K."/>
            <person name="Nilsson O."/>
            <person name="Pereda V."/>
            <person name="Peter G."/>
            <person name="Philippe R."/>
            <person name="Pilate G."/>
            <person name="Poliakov A."/>
            <person name="Razumovskaya J."/>
            <person name="Richardson P."/>
            <person name="Rinaldi C."/>
            <person name="Ritland K."/>
            <person name="Rouze P."/>
            <person name="Ryaboy D."/>
            <person name="Schmutz J."/>
            <person name="Schrader J."/>
            <person name="Segerman B."/>
            <person name="Shin H."/>
            <person name="Siddiqui A."/>
            <person name="Sterky F."/>
            <person name="Terry A."/>
            <person name="Tsai C.J."/>
            <person name="Uberbacher E."/>
            <person name="Unneberg P."/>
            <person name="Vahala J."/>
            <person name="Wall K."/>
            <person name="Wessler S."/>
            <person name="Yang G."/>
            <person name="Yin T."/>
            <person name="Douglas C."/>
            <person name="Marra M."/>
            <person name="Sandberg G."/>
            <person name="Van de Peer Y."/>
            <person name="Rokhsar D."/>
        </authorList>
    </citation>
    <scope>NUCLEOTIDE SEQUENCE [LARGE SCALE GENOMIC DNA]</scope>
    <source>
        <strain evidence="3">cv. Nisqually</strain>
        <strain evidence="2">Nisqually-1</strain>
    </source>
</reference>
<evidence type="ECO:0000313" key="2">
    <source>
        <dbReference type="EMBL" id="RQP03806.1"/>
    </source>
</evidence>
<feature type="chain" id="PRO_5036087170" evidence="1">
    <location>
        <begin position="23"/>
        <end position="127"/>
    </location>
</feature>
<accession>A0A3N7GCX7</accession>
<dbReference type="EMBL" id="CM009308">
    <property type="protein sequence ID" value="RQP03805.1"/>
    <property type="molecule type" value="Genomic_DNA"/>
</dbReference>
<keyword evidence="3" id="KW-1185">Reference proteome</keyword>
<protein>
    <submittedName>
        <fullName evidence="2">Uncharacterized protein</fullName>
    </submittedName>
</protein>
<dbReference type="EMBL" id="CM009308">
    <property type="protein sequence ID" value="RQP03806.1"/>
    <property type="molecule type" value="Genomic_DNA"/>
</dbReference>
<gene>
    <name evidence="2" type="ORF">POPTR_019G127801</name>
</gene>
<proteinExistence type="predicted"/>